<feature type="transmembrane region" description="Helical" evidence="7">
    <location>
        <begin position="307"/>
        <end position="328"/>
    </location>
</feature>
<feature type="transmembrane region" description="Helical" evidence="7">
    <location>
        <begin position="283"/>
        <end position="301"/>
    </location>
</feature>
<feature type="transmembrane region" description="Helical" evidence="7">
    <location>
        <begin position="107"/>
        <end position="132"/>
    </location>
</feature>
<feature type="transmembrane region" description="Helical" evidence="7">
    <location>
        <begin position="80"/>
        <end position="101"/>
    </location>
</feature>
<evidence type="ECO:0000256" key="4">
    <source>
        <dbReference type="ARBA" id="ARBA00022692"/>
    </source>
</evidence>
<reference evidence="9 10" key="1">
    <citation type="submission" date="2015-10" db="EMBL/GenBank/DDBJ databases">
        <title>Draft genome sequence of Streptomyces yokosukanensis DSM 40224, type strain for the species Streptomyces yokosukanensis.</title>
        <authorList>
            <person name="Ruckert C."/>
            <person name="Winkler A."/>
            <person name="Kalinowski J."/>
            <person name="Kampfer P."/>
            <person name="Glaeser S."/>
        </authorList>
    </citation>
    <scope>NUCLEOTIDE SEQUENCE [LARGE SCALE GENOMIC DNA]</scope>
    <source>
        <strain evidence="9 10">DSM 40224</strain>
    </source>
</reference>
<proteinExistence type="predicted"/>
<keyword evidence="3" id="KW-1003">Cell membrane</keyword>
<dbReference type="InterPro" id="IPR036259">
    <property type="entry name" value="MFS_trans_sf"/>
</dbReference>
<evidence type="ECO:0000256" key="6">
    <source>
        <dbReference type="ARBA" id="ARBA00023136"/>
    </source>
</evidence>
<dbReference type="GO" id="GO:0005886">
    <property type="term" value="C:plasma membrane"/>
    <property type="evidence" value="ECO:0007669"/>
    <property type="project" value="UniProtKB-SubCell"/>
</dbReference>
<feature type="transmembrane region" description="Helical" evidence="7">
    <location>
        <begin position="181"/>
        <end position="199"/>
    </location>
</feature>
<comment type="caution">
    <text evidence="9">The sequence shown here is derived from an EMBL/GenBank/DDBJ whole genome shotgun (WGS) entry which is preliminary data.</text>
</comment>
<keyword evidence="2" id="KW-0813">Transport</keyword>
<feature type="transmembrane region" description="Helical" evidence="7">
    <location>
        <begin position="220"/>
        <end position="245"/>
    </location>
</feature>
<dbReference type="SUPFAM" id="SSF103473">
    <property type="entry name" value="MFS general substrate transporter"/>
    <property type="match status" value="1"/>
</dbReference>
<dbReference type="EMBL" id="LMWN01000079">
    <property type="protein sequence ID" value="KUM98061.1"/>
    <property type="molecule type" value="Genomic_DNA"/>
</dbReference>
<evidence type="ECO:0000313" key="9">
    <source>
        <dbReference type="EMBL" id="KUM98061.1"/>
    </source>
</evidence>
<evidence type="ECO:0000256" key="1">
    <source>
        <dbReference type="ARBA" id="ARBA00004651"/>
    </source>
</evidence>
<name>A0A117PXW2_9ACTN</name>
<accession>A0A117PXW2</accession>
<keyword evidence="10" id="KW-1185">Reference proteome</keyword>
<feature type="transmembrane region" description="Helical" evidence="7">
    <location>
        <begin position="349"/>
        <end position="370"/>
    </location>
</feature>
<evidence type="ECO:0000256" key="5">
    <source>
        <dbReference type="ARBA" id="ARBA00022989"/>
    </source>
</evidence>
<dbReference type="InterPro" id="IPR010290">
    <property type="entry name" value="TM_effector"/>
</dbReference>
<dbReference type="PROSITE" id="PS50850">
    <property type="entry name" value="MFS"/>
    <property type="match status" value="1"/>
</dbReference>
<keyword evidence="4 7" id="KW-0812">Transmembrane</keyword>
<evidence type="ECO:0000313" key="10">
    <source>
        <dbReference type="Proteomes" id="UP000053127"/>
    </source>
</evidence>
<dbReference type="Gene3D" id="1.20.1250.20">
    <property type="entry name" value="MFS general substrate transporter like domains"/>
    <property type="match status" value="1"/>
</dbReference>
<feature type="transmembrane region" description="Helical" evidence="7">
    <location>
        <begin position="153"/>
        <end position="175"/>
    </location>
</feature>
<evidence type="ECO:0000256" key="3">
    <source>
        <dbReference type="ARBA" id="ARBA00022475"/>
    </source>
</evidence>
<keyword evidence="6 7" id="KW-0472">Membrane</keyword>
<dbReference type="Pfam" id="PF05977">
    <property type="entry name" value="MFS_3"/>
    <property type="match status" value="1"/>
</dbReference>
<dbReference type="Proteomes" id="UP000053127">
    <property type="component" value="Unassembled WGS sequence"/>
</dbReference>
<comment type="subcellular location">
    <subcellularLocation>
        <location evidence="1">Cell membrane</location>
        <topology evidence="1">Multi-pass membrane protein</topology>
    </subcellularLocation>
</comment>
<organism evidence="9 10">
    <name type="scientific">Streptomyces yokosukanensis</name>
    <dbReference type="NCBI Taxonomy" id="67386"/>
    <lineage>
        <taxon>Bacteria</taxon>
        <taxon>Bacillati</taxon>
        <taxon>Actinomycetota</taxon>
        <taxon>Actinomycetes</taxon>
        <taxon>Kitasatosporales</taxon>
        <taxon>Streptomycetaceae</taxon>
        <taxon>Streptomyces</taxon>
    </lineage>
</organism>
<keyword evidence="5 7" id="KW-1133">Transmembrane helix</keyword>
<feature type="transmembrane region" description="Helical" evidence="7">
    <location>
        <begin position="52"/>
        <end position="73"/>
    </location>
</feature>
<feature type="transmembrane region" description="Helical" evidence="7">
    <location>
        <begin position="376"/>
        <end position="393"/>
    </location>
</feature>
<feature type="domain" description="Major facilitator superfamily (MFS) profile" evidence="8">
    <location>
        <begin position="1"/>
        <end position="198"/>
    </location>
</feature>
<dbReference type="GO" id="GO:0022857">
    <property type="term" value="F:transmembrane transporter activity"/>
    <property type="evidence" value="ECO:0007669"/>
    <property type="project" value="InterPro"/>
</dbReference>
<protein>
    <recommendedName>
        <fullName evidence="8">Major facilitator superfamily (MFS) profile domain-containing protein</fullName>
    </recommendedName>
</protein>
<dbReference type="STRING" id="67386.AQI95_41470"/>
<dbReference type="PANTHER" id="PTHR23513">
    <property type="entry name" value="INTEGRAL MEMBRANE EFFLUX PROTEIN-RELATED"/>
    <property type="match status" value="1"/>
</dbReference>
<dbReference type="PANTHER" id="PTHR23513:SF11">
    <property type="entry name" value="STAPHYLOFERRIN A TRANSPORTER"/>
    <property type="match status" value="1"/>
</dbReference>
<evidence type="ECO:0000256" key="2">
    <source>
        <dbReference type="ARBA" id="ARBA00022448"/>
    </source>
</evidence>
<dbReference type="CDD" id="cd06173">
    <property type="entry name" value="MFS_MefA_like"/>
    <property type="match status" value="1"/>
</dbReference>
<gene>
    <name evidence="9" type="ORF">AQI95_41470</name>
</gene>
<sequence length="411" mass="43194">MSRFKRATGAIRQRDFRLLWAAQSLSSAGDAVASVAVPFAVLEVGGSVSQVGMVLAVRALVRLVLVLVGGVWSDRLPRRLVALSTFVLGAAVQLLVAFLLWTGHCRMWHLVLAAAVLGAGFAFSRPALTAMLRESVPASQIQPASSLNSLTRSIADVVGPAVGGLLLAYVGVPLAYLVDGLSFLLAASLLVLYTTNVVPGQRQDFVADLRAGWAEVRGRGWFLMNIIAHACWNMGFSAFLVIAPVLSRSEFGGAKAWGMMSAGLGVGAVVGCLISLTWAPRRPLVVANAALLPGALPLLSLGHGLPLAVVVVCCGLSSLGLAVLNEVWTAVVSQSFPMEVMGRVNSYDLMLSMVALPFGMAVWGPLSTWIGAEATLGLAAAVLGLPCLALICMPQVRTFRFDRQGLVVSRP</sequence>
<evidence type="ECO:0000256" key="7">
    <source>
        <dbReference type="SAM" id="Phobius"/>
    </source>
</evidence>
<feature type="transmembrane region" description="Helical" evidence="7">
    <location>
        <begin position="257"/>
        <end position="276"/>
    </location>
</feature>
<dbReference type="InterPro" id="IPR020846">
    <property type="entry name" value="MFS_dom"/>
</dbReference>
<dbReference type="OrthoDB" id="3539228at2"/>
<dbReference type="RefSeq" id="WP_067136326.1">
    <property type="nucleotide sequence ID" value="NZ_KQ948236.1"/>
</dbReference>
<evidence type="ECO:0000259" key="8">
    <source>
        <dbReference type="PROSITE" id="PS50850"/>
    </source>
</evidence>
<dbReference type="AlphaFoldDB" id="A0A117PXW2"/>